<organism evidence="1 2">
    <name type="scientific">Burkholderia arboris</name>
    <dbReference type="NCBI Taxonomy" id="488730"/>
    <lineage>
        <taxon>Bacteria</taxon>
        <taxon>Pseudomonadati</taxon>
        <taxon>Pseudomonadota</taxon>
        <taxon>Betaproteobacteria</taxon>
        <taxon>Burkholderiales</taxon>
        <taxon>Burkholderiaceae</taxon>
        <taxon>Burkholderia</taxon>
        <taxon>Burkholderia cepacia complex</taxon>
    </lineage>
</organism>
<proteinExistence type="predicted"/>
<reference evidence="1 2" key="1">
    <citation type="submission" date="2022-10" db="EMBL/GenBank/DDBJ databases">
        <title>Genomic of Burkholderia cepacia PN-1.</title>
        <authorList>
            <person name="Yang Y."/>
            <person name="Guan H."/>
            <person name="Huang J."/>
        </authorList>
    </citation>
    <scope>NUCLEOTIDE SEQUENCE [LARGE SCALE GENOMIC DNA]</scope>
    <source>
        <strain evidence="1 2">PN-1</strain>
    </source>
</reference>
<sequence>MVETLETISHIVHFVVGAVMSYLHLRNGLGLFIEGHNLALKMSADGVVTVLGATSVVGENVNRSPPSPTVAS</sequence>
<evidence type="ECO:0000313" key="1">
    <source>
        <dbReference type="EMBL" id="XAE52199.1"/>
    </source>
</evidence>
<accession>A0ABZ3DSQ7</accession>
<protein>
    <submittedName>
        <fullName evidence="1">Uncharacterized protein</fullName>
    </submittedName>
</protein>
<evidence type="ECO:0000313" key="2">
    <source>
        <dbReference type="Proteomes" id="UP001448498"/>
    </source>
</evidence>
<dbReference type="Proteomes" id="UP001448498">
    <property type="component" value="Chromosome 3"/>
</dbReference>
<keyword evidence="2" id="KW-1185">Reference proteome</keyword>
<gene>
    <name evidence="1" type="ORF">OHZ10_21945</name>
</gene>
<name>A0ABZ3DSQ7_9BURK</name>
<dbReference type="RefSeq" id="WP_342705786.1">
    <property type="nucleotide sequence ID" value="NZ_CP109822.1"/>
</dbReference>
<dbReference type="EMBL" id="CP109822">
    <property type="protein sequence ID" value="XAE52199.1"/>
    <property type="molecule type" value="Genomic_DNA"/>
</dbReference>